<evidence type="ECO:0000259" key="2">
    <source>
        <dbReference type="PROSITE" id="PS50110"/>
    </source>
</evidence>
<dbReference type="KEGG" id="mgin:FRZ54_11810"/>
<dbReference type="InterPro" id="IPR011006">
    <property type="entry name" value="CheY-like_superfamily"/>
</dbReference>
<dbReference type="PANTHER" id="PTHR44520:SF2">
    <property type="entry name" value="RESPONSE REGULATOR RCP1"/>
    <property type="match status" value="1"/>
</dbReference>
<feature type="modified residue" description="4-aspartylphosphate" evidence="1">
    <location>
        <position position="60"/>
    </location>
</feature>
<dbReference type="Proteomes" id="UP000321479">
    <property type="component" value="Chromosome"/>
</dbReference>
<dbReference type="InterPro" id="IPR052893">
    <property type="entry name" value="TCS_response_regulator"/>
</dbReference>
<evidence type="ECO:0000313" key="3">
    <source>
        <dbReference type="EMBL" id="QEC63235.1"/>
    </source>
</evidence>
<organism evidence="3 4">
    <name type="scientific">Mucilaginibacter ginsenosidivorans</name>
    <dbReference type="NCBI Taxonomy" id="398053"/>
    <lineage>
        <taxon>Bacteria</taxon>
        <taxon>Pseudomonadati</taxon>
        <taxon>Bacteroidota</taxon>
        <taxon>Sphingobacteriia</taxon>
        <taxon>Sphingobacteriales</taxon>
        <taxon>Sphingobacteriaceae</taxon>
        <taxon>Mucilaginibacter</taxon>
    </lineage>
</organism>
<evidence type="ECO:0000313" key="4">
    <source>
        <dbReference type="Proteomes" id="UP000321479"/>
    </source>
</evidence>
<dbReference type="AlphaFoldDB" id="A0A5B8UX28"/>
<dbReference type="RefSeq" id="WP_147031811.1">
    <property type="nucleotide sequence ID" value="NZ_CP042436.1"/>
</dbReference>
<feature type="domain" description="Response regulatory" evidence="2">
    <location>
        <begin position="3"/>
        <end position="130"/>
    </location>
</feature>
<dbReference type="PANTHER" id="PTHR44520">
    <property type="entry name" value="RESPONSE REGULATOR RCP1-RELATED"/>
    <property type="match status" value="1"/>
</dbReference>
<dbReference type="InterPro" id="IPR001789">
    <property type="entry name" value="Sig_transdc_resp-reg_receiver"/>
</dbReference>
<dbReference type="Gene3D" id="3.40.50.2300">
    <property type="match status" value="1"/>
</dbReference>
<keyword evidence="4" id="KW-1185">Reference proteome</keyword>
<dbReference type="SUPFAM" id="SSF52172">
    <property type="entry name" value="CheY-like"/>
    <property type="match status" value="1"/>
</dbReference>
<keyword evidence="1" id="KW-0597">Phosphoprotein</keyword>
<dbReference type="PROSITE" id="PS50110">
    <property type="entry name" value="RESPONSE_REGULATORY"/>
    <property type="match status" value="1"/>
</dbReference>
<sequence length="138" mass="16230">MSKLIIIDDDPIHHKIVQYMLTKNELSKETTYTFDGKLVLDYLEENKTKITALPDYIFLDLYMPDNSGWDFLNRFQEIYKTLKKEIKIYIVSSSIFQMDINRSKSYPFVTSYITKPLIKSVFDNIRGRSLKITGAQLN</sequence>
<gene>
    <name evidence="3" type="ORF">FRZ54_11810</name>
</gene>
<accession>A0A5B8UX28</accession>
<dbReference type="OrthoDB" id="1121174at2"/>
<protein>
    <submittedName>
        <fullName evidence="3">Response regulator</fullName>
    </submittedName>
</protein>
<dbReference type="Pfam" id="PF00072">
    <property type="entry name" value="Response_reg"/>
    <property type="match status" value="1"/>
</dbReference>
<reference evidence="3 4" key="1">
    <citation type="journal article" date="2017" name="Curr. Microbiol.">
        <title>Mucilaginibacter ginsenosidivorans sp. nov., Isolated from Soil of Ginseng Field.</title>
        <authorList>
            <person name="Kim M.M."/>
            <person name="Siddiqi M.Z."/>
            <person name="Im W.T."/>
        </authorList>
    </citation>
    <scope>NUCLEOTIDE SEQUENCE [LARGE SCALE GENOMIC DNA]</scope>
    <source>
        <strain evidence="3 4">Gsoil 3017</strain>
    </source>
</reference>
<dbReference type="GO" id="GO:0000160">
    <property type="term" value="P:phosphorelay signal transduction system"/>
    <property type="evidence" value="ECO:0007669"/>
    <property type="project" value="InterPro"/>
</dbReference>
<dbReference type="EMBL" id="CP042436">
    <property type="protein sequence ID" value="QEC63235.1"/>
    <property type="molecule type" value="Genomic_DNA"/>
</dbReference>
<proteinExistence type="predicted"/>
<evidence type="ECO:0000256" key="1">
    <source>
        <dbReference type="PROSITE-ProRule" id="PRU00169"/>
    </source>
</evidence>
<name>A0A5B8UX28_9SPHI</name>